<dbReference type="InterPro" id="IPR026564">
    <property type="entry name" value="Transcrip_reg_TACO1-like_dom3"/>
</dbReference>
<dbReference type="FunFam" id="3.30.70.980:FF:000002">
    <property type="entry name" value="Probable transcriptional regulatory protein YebC"/>
    <property type="match status" value="1"/>
</dbReference>
<dbReference type="InterPro" id="IPR017856">
    <property type="entry name" value="Integrase-like_N"/>
</dbReference>
<dbReference type="InterPro" id="IPR048300">
    <property type="entry name" value="TACO1_YebC-like_2nd/3rd_dom"/>
</dbReference>
<dbReference type="GO" id="GO:0005829">
    <property type="term" value="C:cytosol"/>
    <property type="evidence" value="ECO:0007669"/>
    <property type="project" value="TreeGrafter"/>
</dbReference>
<keyword evidence="10" id="KW-1185">Reference proteome</keyword>
<organism evidence="9 10">
    <name type="scientific">Asaccharospora irregularis DSM 2635</name>
    <dbReference type="NCBI Taxonomy" id="1121321"/>
    <lineage>
        <taxon>Bacteria</taxon>
        <taxon>Bacillati</taxon>
        <taxon>Bacillota</taxon>
        <taxon>Clostridia</taxon>
        <taxon>Peptostreptococcales</taxon>
        <taxon>Peptostreptococcaceae</taxon>
        <taxon>Asaccharospora</taxon>
    </lineage>
</organism>
<feature type="domain" description="TACO1/YebC-like second and third" evidence="7">
    <location>
        <begin position="79"/>
        <end position="236"/>
    </location>
</feature>
<dbReference type="Proteomes" id="UP000243255">
    <property type="component" value="Unassembled WGS sequence"/>
</dbReference>
<dbReference type="RefSeq" id="WP_073123076.1">
    <property type="nucleotide sequence ID" value="NZ_BAABCH010000010.1"/>
</dbReference>
<evidence type="ECO:0000313" key="10">
    <source>
        <dbReference type="Proteomes" id="UP000243255"/>
    </source>
</evidence>
<dbReference type="InterPro" id="IPR002876">
    <property type="entry name" value="Transcrip_reg_TACO1-like"/>
</dbReference>
<evidence type="ECO:0000256" key="6">
    <source>
        <dbReference type="HAMAP-Rule" id="MF_00693"/>
    </source>
</evidence>
<dbReference type="GO" id="GO:0006355">
    <property type="term" value="P:regulation of DNA-templated transcription"/>
    <property type="evidence" value="ECO:0007669"/>
    <property type="project" value="UniProtKB-UniRule"/>
</dbReference>
<evidence type="ECO:0000259" key="7">
    <source>
        <dbReference type="Pfam" id="PF01709"/>
    </source>
</evidence>
<dbReference type="HAMAP" id="MF_00693">
    <property type="entry name" value="Transcrip_reg_TACO1"/>
    <property type="match status" value="1"/>
</dbReference>
<gene>
    <name evidence="9" type="ORF">SAMN04488530_10142</name>
</gene>
<dbReference type="STRING" id="1121321.SAMN04488530_10142"/>
<keyword evidence="2 6" id="KW-0963">Cytoplasm</keyword>
<evidence type="ECO:0000259" key="8">
    <source>
        <dbReference type="Pfam" id="PF20772"/>
    </source>
</evidence>
<dbReference type="GO" id="GO:0003677">
    <property type="term" value="F:DNA binding"/>
    <property type="evidence" value="ECO:0007669"/>
    <property type="project" value="UniProtKB-UniRule"/>
</dbReference>
<evidence type="ECO:0000313" key="9">
    <source>
        <dbReference type="EMBL" id="SHG37092.1"/>
    </source>
</evidence>
<sequence>MGRIGNIINRKGKQDAKKAKIFTKHARAIAVAAKDGGADPEYNAALKAAIDKAKADNMPNDNIDRAVAKGAGAGANENYETIVYEGYGPGGVAVIVETLTDNKNRTAGNVRYYFDKNGGNLGTSGCVSFMFDRKGQILVGAEDGVSEDELMEIALEAGAEDFIVEEDGYEVVTTPEDFQTVRDELAAKGYEFISADVKLIPQTTTELTDEEQLKFMNRLIDMLEDDDDVQNVAHNWEIAE</sequence>
<dbReference type="OrthoDB" id="9781053at2"/>
<dbReference type="EMBL" id="FQWX01000001">
    <property type="protein sequence ID" value="SHG37092.1"/>
    <property type="molecule type" value="Genomic_DNA"/>
</dbReference>
<dbReference type="Gene3D" id="1.10.10.200">
    <property type="match status" value="1"/>
</dbReference>
<dbReference type="AlphaFoldDB" id="A0A1M5J943"/>
<dbReference type="NCBIfam" id="TIGR01033">
    <property type="entry name" value="YebC/PmpR family DNA-binding transcriptional regulator"/>
    <property type="match status" value="1"/>
</dbReference>
<keyword evidence="5 6" id="KW-0804">Transcription</keyword>
<proteinExistence type="inferred from homology"/>
<keyword evidence="4 6" id="KW-0238">DNA-binding</keyword>
<evidence type="ECO:0000256" key="2">
    <source>
        <dbReference type="ARBA" id="ARBA00022490"/>
    </source>
</evidence>
<comment type="similarity">
    <text evidence="1 6">Belongs to the TACO1 family.</text>
</comment>
<evidence type="ECO:0000256" key="5">
    <source>
        <dbReference type="ARBA" id="ARBA00023163"/>
    </source>
</evidence>
<dbReference type="Pfam" id="PF01709">
    <property type="entry name" value="Transcrip_reg"/>
    <property type="match status" value="1"/>
</dbReference>
<evidence type="ECO:0000256" key="4">
    <source>
        <dbReference type="ARBA" id="ARBA00023125"/>
    </source>
</evidence>
<dbReference type="NCBIfam" id="NF001030">
    <property type="entry name" value="PRK00110.1"/>
    <property type="match status" value="1"/>
</dbReference>
<reference evidence="10" key="1">
    <citation type="submission" date="2016-11" db="EMBL/GenBank/DDBJ databases">
        <authorList>
            <person name="Varghese N."/>
            <person name="Submissions S."/>
        </authorList>
    </citation>
    <scope>NUCLEOTIDE SEQUENCE [LARGE SCALE GENOMIC DNA]</scope>
    <source>
        <strain evidence="10">DSM 2635</strain>
    </source>
</reference>
<dbReference type="NCBIfam" id="NF009044">
    <property type="entry name" value="PRK12378.1"/>
    <property type="match status" value="1"/>
</dbReference>
<evidence type="ECO:0000256" key="3">
    <source>
        <dbReference type="ARBA" id="ARBA00023015"/>
    </source>
</evidence>
<dbReference type="InterPro" id="IPR029072">
    <property type="entry name" value="YebC-like"/>
</dbReference>
<dbReference type="Gene3D" id="3.30.70.980">
    <property type="match status" value="2"/>
</dbReference>
<dbReference type="PANTHER" id="PTHR12532">
    <property type="entry name" value="TRANSLATIONAL ACTIVATOR OF CYTOCHROME C OXIDASE 1"/>
    <property type="match status" value="1"/>
</dbReference>
<name>A0A1M5J943_9FIRM</name>
<evidence type="ECO:0000256" key="1">
    <source>
        <dbReference type="ARBA" id="ARBA00008724"/>
    </source>
</evidence>
<comment type="subcellular location">
    <subcellularLocation>
        <location evidence="6">Cytoplasm</location>
    </subcellularLocation>
</comment>
<dbReference type="InterPro" id="IPR049083">
    <property type="entry name" value="TACO1_YebC_N"/>
</dbReference>
<feature type="domain" description="TACO1/YebC-like N-terminal" evidence="8">
    <location>
        <begin position="5"/>
        <end position="72"/>
    </location>
</feature>
<dbReference type="PANTHER" id="PTHR12532:SF6">
    <property type="entry name" value="TRANSCRIPTIONAL REGULATORY PROTEIN YEBC-RELATED"/>
    <property type="match status" value="1"/>
</dbReference>
<protein>
    <recommendedName>
        <fullName evidence="6">Probable transcriptional regulatory protein SAMN04488530_10142</fullName>
    </recommendedName>
</protein>
<dbReference type="SUPFAM" id="SSF75625">
    <property type="entry name" value="YebC-like"/>
    <property type="match status" value="1"/>
</dbReference>
<keyword evidence="3 6" id="KW-0805">Transcription regulation</keyword>
<accession>A0A1M5J943</accession>
<dbReference type="Pfam" id="PF20772">
    <property type="entry name" value="TACO1_YebC_N"/>
    <property type="match status" value="1"/>
</dbReference>